<gene>
    <name evidence="1" type="ORF">ACFQ08_07045</name>
</gene>
<organism evidence="1 2">
    <name type="scientific">Streptosporangium algeriense</name>
    <dbReference type="NCBI Taxonomy" id="1682748"/>
    <lineage>
        <taxon>Bacteria</taxon>
        <taxon>Bacillati</taxon>
        <taxon>Actinomycetota</taxon>
        <taxon>Actinomycetes</taxon>
        <taxon>Streptosporangiales</taxon>
        <taxon>Streptosporangiaceae</taxon>
        <taxon>Streptosporangium</taxon>
    </lineage>
</organism>
<accession>A0ABW3DMY8</accession>
<keyword evidence="2" id="KW-1185">Reference proteome</keyword>
<evidence type="ECO:0000313" key="1">
    <source>
        <dbReference type="EMBL" id="MFD0884307.1"/>
    </source>
</evidence>
<evidence type="ECO:0000313" key="2">
    <source>
        <dbReference type="Proteomes" id="UP001597024"/>
    </source>
</evidence>
<protein>
    <submittedName>
        <fullName evidence="1">Uncharacterized protein</fullName>
    </submittedName>
</protein>
<reference evidence="2" key="1">
    <citation type="journal article" date="2019" name="Int. J. Syst. Evol. Microbiol.">
        <title>The Global Catalogue of Microorganisms (GCM) 10K type strain sequencing project: providing services to taxonomists for standard genome sequencing and annotation.</title>
        <authorList>
            <consortium name="The Broad Institute Genomics Platform"/>
            <consortium name="The Broad Institute Genome Sequencing Center for Infectious Disease"/>
            <person name="Wu L."/>
            <person name="Ma J."/>
        </authorList>
    </citation>
    <scope>NUCLEOTIDE SEQUENCE [LARGE SCALE GENOMIC DNA]</scope>
    <source>
        <strain evidence="2">CCUG 62974</strain>
    </source>
</reference>
<comment type="caution">
    <text evidence="1">The sequence shown here is derived from an EMBL/GenBank/DDBJ whole genome shotgun (WGS) entry which is preliminary data.</text>
</comment>
<dbReference type="Proteomes" id="UP001597024">
    <property type="component" value="Unassembled WGS sequence"/>
</dbReference>
<name>A0ABW3DMY8_9ACTN</name>
<dbReference type="EMBL" id="JBHTHX010000145">
    <property type="protein sequence ID" value="MFD0884307.1"/>
    <property type="molecule type" value="Genomic_DNA"/>
</dbReference>
<sequence length="106" mass="11868">MPPDTEKDRPRAEAAFTVESGDFDTNTLRYGPDVRGQLARRCAASWRLPPLADGRRDPLDPLDRLAPCSFDLSRAELVAEVQRRQAEGWASWELRAVFVNPAEMAA</sequence>
<proteinExistence type="predicted"/>